<dbReference type="EMBL" id="LT854268">
    <property type="protein sequence ID" value="SMR62394.1"/>
    <property type="molecule type" value="Genomic_DNA"/>
</dbReference>
<evidence type="ECO:0000313" key="3">
    <source>
        <dbReference type="Proteomes" id="UP000245764"/>
    </source>
</evidence>
<organism evidence="2 3">
    <name type="scientific">Zymoseptoria tritici ST99CH_1E4</name>
    <dbReference type="NCBI Taxonomy" id="1276532"/>
    <lineage>
        <taxon>Eukaryota</taxon>
        <taxon>Fungi</taxon>
        <taxon>Dikarya</taxon>
        <taxon>Ascomycota</taxon>
        <taxon>Pezizomycotina</taxon>
        <taxon>Dothideomycetes</taxon>
        <taxon>Dothideomycetidae</taxon>
        <taxon>Mycosphaerellales</taxon>
        <taxon>Mycosphaerellaceae</taxon>
        <taxon>Zymoseptoria</taxon>
    </lineage>
</organism>
<evidence type="ECO:0000256" key="1">
    <source>
        <dbReference type="SAM" id="MobiDB-lite"/>
    </source>
</evidence>
<feature type="region of interest" description="Disordered" evidence="1">
    <location>
        <begin position="30"/>
        <end position="55"/>
    </location>
</feature>
<protein>
    <submittedName>
        <fullName evidence="2">Uncharacterized protein</fullName>
    </submittedName>
</protein>
<proteinExistence type="predicted"/>
<feature type="region of interest" description="Disordered" evidence="1">
    <location>
        <begin position="73"/>
        <end position="137"/>
    </location>
</feature>
<gene>
    <name evidence="2" type="ORF">ZT1E4_G11708</name>
</gene>
<dbReference type="AlphaFoldDB" id="A0A2H1H9C6"/>
<dbReference type="Proteomes" id="UP000245764">
    <property type="component" value="Chromosome 16"/>
</dbReference>
<reference evidence="3" key="1">
    <citation type="submission" date="2017-05" db="EMBL/GenBank/DDBJ databases">
        <authorList>
            <person name="Song R."/>
            <person name="Chenine A.L."/>
            <person name="Ruprecht R.M."/>
        </authorList>
    </citation>
    <scope>NUCLEOTIDE SEQUENCE [LARGE SCALE GENOMIC DNA]</scope>
</reference>
<name>A0A2H1H9C6_ZYMTR</name>
<accession>A0A2H1H9C6</accession>
<sequence>MTIAHFDDHLDLSWDIQWSSFCLKLIESPRKKDSHSSSPNHYHLNRPHQSLRRPPASELFTALIVLRTVSSKHARSMKSLREEDEQPARKQTTSRHSRAEATPARASPAKYSPFSDQNVFEKSGGSPPAPQQSESER</sequence>
<evidence type="ECO:0000313" key="2">
    <source>
        <dbReference type="EMBL" id="SMR62394.1"/>
    </source>
</evidence>